<keyword evidence="1" id="KW-0472">Membrane</keyword>
<proteinExistence type="predicted"/>
<dbReference type="EMBL" id="LDRC01000033">
    <property type="protein sequence ID" value="KTR52246.1"/>
    <property type="molecule type" value="Genomic_DNA"/>
</dbReference>
<keyword evidence="1" id="KW-0812">Transmembrane</keyword>
<dbReference type="PATRIC" id="fig|465820.4.peg.1430"/>
<dbReference type="OrthoDB" id="5023978at2"/>
<feature type="transmembrane region" description="Helical" evidence="1">
    <location>
        <begin position="62"/>
        <end position="82"/>
    </location>
</feature>
<gene>
    <name evidence="2" type="ORF">NS359_06770</name>
</gene>
<evidence type="ECO:0000313" key="2">
    <source>
        <dbReference type="EMBL" id="KTR52246.1"/>
    </source>
</evidence>
<feature type="transmembrane region" description="Helical" evidence="1">
    <location>
        <begin position="32"/>
        <end position="50"/>
    </location>
</feature>
<dbReference type="AlphaFoldDB" id="A0A147DRC0"/>
<accession>A0A147DRC0</accession>
<dbReference type="RefSeq" id="WP_058749509.1">
    <property type="nucleotide sequence ID" value="NZ_LDRC01000033.1"/>
</dbReference>
<sequence length="173" mass="19133">MSDSINTWGGTEAKADGEPLFVVQRPRFPQQIFIVLGGVVAVFGLLATVIEQLSIPGADSTAFVLTGLLGAVFLLIGLALAAGRVTVFDRYYLVKSGFGKARRREVDDIHVLRYSTQSAGGGPTFVGLNAWNDRKKKQFMVFTNFRGYDEFTAWLAERRPEQWAECERLGLPE</sequence>
<name>A0A147DRC0_9MICO</name>
<keyword evidence="1" id="KW-1133">Transmembrane helix</keyword>
<dbReference type="Proteomes" id="UP000072763">
    <property type="component" value="Unassembled WGS sequence"/>
</dbReference>
<organism evidence="2 3">
    <name type="scientific">Curtobacterium oceanosedimentum</name>
    <dbReference type="NCBI Taxonomy" id="465820"/>
    <lineage>
        <taxon>Bacteria</taxon>
        <taxon>Bacillati</taxon>
        <taxon>Actinomycetota</taxon>
        <taxon>Actinomycetes</taxon>
        <taxon>Micrococcales</taxon>
        <taxon>Microbacteriaceae</taxon>
        <taxon>Curtobacterium</taxon>
    </lineage>
</organism>
<evidence type="ECO:0000256" key="1">
    <source>
        <dbReference type="SAM" id="Phobius"/>
    </source>
</evidence>
<comment type="caution">
    <text evidence="2">The sequence shown here is derived from an EMBL/GenBank/DDBJ whole genome shotgun (WGS) entry which is preliminary data.</text>
</comment>
<protein>
    <submittedName>
        <fullName evidence="2">Uncharacterized protein</fullName>
    </submittedName>
</protein>
<evidence type="ECO:0000313" key="3">
    <source>
        <dbReference type="Proteomes" id="UP000072763"/>
    </source>
</evidence>
<reference evidence="2 3" key="1">
    <citation type="journal article" date="2016" name="Front. Microbiol.">
        <title>Genomic Resource of Rice Seed Associated Bacteria.</title>
        <authorList>
            <person name="Midha S."/>
            <person name="Bansal K."/>
            <person name="Sharma S."/>
            <person name="Kumar N."/>
            <person name="Patil P.P."/>
            <person name="Chaudhry V."/>
            <person name="Patil P.B."/>
        </authorList>
    </citation>
    <scope>NUCLEOTIDE SEQUENCE [LARGE SCALE GENOMIC DNA]</scope>
    <source>
        <strain evidence="2 3">NS359</strain>
    </source>
</reference>